<dbReference type="Gene3D" id="3.40.50.300">
    <property type="entry name" value="P-loop containing nucleotide triphosphate hydrolases"/>
    <property type="match status" value="1"/>
</dbReference>
<evidence type="ECO:0000313" key="9">
    <source>
        <dbReference type="EMBL" id="CAJ1943796.1"/>
    </source>
</evidence>
<feature type="region of interest" description="Disordered" evidence="6">
    <location>
        <begin position="347"/>
        <end position="401"/>
    </location>
</feature>
<keyword evidence="7" id="KW-0732">Signal</keyword>
<evidence type="ECO:0000256" key="5">
    <source>
        <dbReference type="ARBA" id="ARBA00049117"/>
    </source>
</evidence>
<sequence>MIHNHSRTFVLWLVWLVSTTTTLAFSAIANLQSSSSSQVSSQPKPIPITILSGFLGSGKTTLLQNLLKNKEGFKVAVVVNDVASVNIDSKLVNHQNTAAGGGDSTSDAILELQNGCACCSQSDELLSTIGNLVTLSDMRQKEHQFQHIVVELSGVADPKQVRAKFQEAAYMQMTLMERVQLDTLVTLIDASAFESRFESTAIASRKETPELYYDDKGPADETDDENQPEMEDWMKELPPQLLQAITGQGNQDEGSGVADLLVSQTETADLIVLNKCDLVTDDKRVELQQVVSTLNPQATVLQTSFGKLPVKQVLGFAKGQGAAMSGDVDDHRDAVYAAQATTIDLSDQLQDEQSNSHSHDHSHASEKQTDKGQSHDQDCADPTCTDSSHSHSHKDHDDCNDPTCTDPSHTHSHGHNDHGECNDPGCTDPSHSHSHDHAAGETHAGIGSFVYRARRPFHPARLVAFLQHMPVMRGIPEPYSKEEDSAEIVMSNGAKKVLKDCLRSKGFVWIANSHCSATFWSHAGTSFELSCLGQWWATLPREMWPEGVEEYVLADFDDPKHDDTTNSVGVGDRRQELVFIGNEYAQATSQVEITKALNQCLLSDDEYQEYQELLECEDNESALQTAYTSTLEAKVMAF</sequence>
<feature type="domain" description="CobW C-terminal" evidence="8">
    <location>
        <begin position="446"/>
        <end position="601"/>
    </location>
</feature>
<evidence type="ECO:0000256" key="1">
    <source>
        <dbReference type="ARBA" id="ARBA00022741"/>
    </source>
</evidence>
<keyword evidence="1" id="KW-0547">Nucleotide-binding</keyword>
<comment type="catalytic activity">
    <reaction evidence="5">
        <text>GTP + H2O = GDP + phosphate + H(+)</text>
        <dbReference type="Rhea" id="RHEA:19669"/>
        <dbReference type="ChEBI" id="CHEBI:15377"/>
        <dbReference type="ChEBI" id="CHEBI:15378"/>
        <dbReference type="ChEBI" id="CHEBI:37565"/>
        <dbReference type="ChEBI" id="CHEBI:43474"/>
        <dbReference type="ChEBI" id="CHEBI:58189"/>
    </reaction>
    <physiologicalReaction direction="left-to-right" evidence="5">
        <dbReference type="Rhea" id="RHEA:19670"/>
    </physiologicalReaction>
</comment>
<reference evidence="9" key="1">
    <citation type="submission" date="2023-08" db="EMBL/GenBank/DDBJ databases">
        <authorList>
            <person name="Audoor S."/>
            <person name="Bilcke G."/>
        </authorList>
    </citation>
    <scope>NUCLEOTIDE SEQUENCE</scope>
</reference>
<comment type="caution">
    <text evidence="9">The sequence shown here is derived from an EMBL/GenBank/DDBJ whole genome shotgun (WGS) entry which is preliminary data.</text>
</comment>
<feature type="region of interest" description="Disordered" evidence="6">
    <location>
        <begin position="208"/>
        <end position="229"/>
    </location>
</feature>
<gene>
    <name evidence="9" type="ORF">CYCCA115_LOCUS8608</name>
</gene>
<evidence type="ECO:0000313" key="10">
    <source>
        <dbReference type="Proteomes" id="UP001295423"/>
    </source>
</evidence>
<evidence type="ECO:0000256" key="2">
    <source>
        <dbReference type="ARBA" id="ARBA00022801"/>
    </source>
</evidence>
<dbReference type="EMBL" id="CAKOGP040001136">
    <property type="protein sequence ID" value="CAJ1943796.1"/>
    <property type="molecule type" value="Genomic_DNA"/>
</dbReference>
<dbReference type="SUPFAM" id="SSF52540">
    <property type="entry name" value="P-loop containing nucleoside triphosphate hydrolases"/>
    <property type="match status" value="1"/>
</dbReference>
<dbReference type="InterPro" id="IPR003495">
    <property type="entry name" value="CobW/HypB/UreG_nucleotide-bd"/>
</dbReference>
<keyword evidence="3" id="KW-0143">Chaperone</keyword>
<dbReference type="InterPro" id="IPR051927">
    <property type="entry name" value="Zn_Chap_cDPG_Synth"/>
</dbReference>
<evidence type="ECO:0000256" key="4">
    <source>
        <dbReference type="ARBA" id="ARBA00034320"/>
    </source>
</evidence>
<dbReference type="Pfam" id="PF02492">
    <property type="entry name" value="cobW"/>
    <property type="match status" value="1"/>
</dbReference>
<feature type="compositionally biased region" description="Basic and acidic residues" evidence="6">
    <location>
        <begin position="357"/>
        <end position="378"/>
    </location>
</feature>
<name>A0AAD2CTY4_9STRA</name>
<evidence type="ECO:0000259" key="8">
    <source>
        <dbReference type="SMART" id="SM00833"/>
    </source>
</evidence>
<keyword evidence="10" id="KW-1185">Reference proteome</keyword>
<dbReference type="SMART" id="SM00833">
    <property type="entry name" value="CobW_C"/>
    <property type="match status" value="1"/>
</dbReference>
<dbReference type="PANTHER" id="PTHR43603:SF1">
    <property type="entry name" value="ZINC-REGULATED GTPASE METALLOPROTEIN ACTIVATOR 1"/>
    <property type="match status" value="1"/>
</dbReference>
<dbReference type="InterPro" id="IPR027417">
    <property type="entry name" value="P-loop_NTPase"/>
</dbReference>
<evidence type="ECO:0000256" key="7">
    <source>
        <dbReference type="SAM" id="SignalP"/>
    </source>
</evidence>
<accession>A0AAD2CTY4</accession>
<feature type="compositionally biased region" description="Acidic residues" evidence="6">
    <location>
        <begin position="220"/>
        <end position="229"/>
    </location>
</feature>
<feature type="signal peptide" evidence="7">
    <location>
        <begin position="1"/>
        <end position="24"/>
    </location>
</feature>
<dbReference type="AlphaFoldDB" id="A0AAD2CTY4"/>
<dbReference type="Pfam" id="PF07683">
    <property type="entry name" value="CobW_C"/>
    <property type="match status" value="1"/>
</dbReference>
<evidence type="ECO:0000256" key="3">
    <source>
        <dbReference type="ARBA" id="ARBA00023186"/>
    </source>
</evidence>
<dbReference type="GO" id="GO:0000166">
    <property type="term" value="F:nucleotide binding"/>
    <property type="evidence" value="ECO:0007669"/>
    <property type="project" value="UniProtKB-KW"/>
</dbReference>
<keyword evidence="2" id="KW-0378">Hydrolase</keyword>
<dbReference type="GO" id="GO:0016787">
    <property type="term" value="F:hydrolase activity"/>
    <property type="evidence" value="ECO:0007669"/>
    <property type="project" value="UniProtKB-KW"/>
</dbReference>
<dbReference type="PANTHER" id="PTHR43603">
    <property type="entry name" value="COBW DOMAIN-CONTAINING PROTEIN DDB_G0274527"/>
    <property type="match status" value="1"/>
</dbReference>
<dbReference type="InterPro" id="IPR036627">
    <property type="entry name" value="CobW-likC_sf"/>
</dbReference>
<dbReference type="Proteomes" id="UP001295423">
    <property type="component" value="Unassembled WGS sequence"/>
</dbReference>
<evidence type="ECO:0000256" key="6">
    <source>
        <dbReference type="SAM" id="MobiDB-lite"/>
    </source>
</evidence>
<feature type="compositionally biased region" description="Basic and acidic residues" evidence="6">
    <location>
        <begin position="208"/>
        <end position="219"/>
    </location>
</feature>
<dbReference type="SUPFAM" id="SSF90002">
    <property type="entry name" value="Hypothetical protein YjiA, C-terminal domain"/>
    <property type="match status" value="1"/>
</dbReference>
<organism evidence="9 10">
    <name type="scientific">Cylindrotheca closterium</name>
    <dbReference type="NCBI Taxonomy" id="2856"/>
    <lineage>
        <taxon>Eukaryota</taxon>
        <taxon>Sar</taxon>
        <taxon>Stramenopiles</taxon>
        <taxon>Ochrophyta</taxon>
        <taxon>Bacillariophyta</taxon>
        <taxon>Bacillariophyceae</taxon>
        <taxon>Bacillariophycidae</taxon>
        <taxon>Bacillariales</taxon>
        <taxon>Bacillariaceae</taxon>
        <taxon>Cylindrotheca</taxon>
    </lineage>
</organism>
<feature type="chain" id="PRO_5042225972" description="CobW C-terminal domain-containing protein" evidence="7">
    <location>
        <begin position="25"/>
        <end position="638"/>
    </location>
</feature>
<dbReference type="Gene3D" id="3.30.1220.10">
    <property type="entry name" value="CobW-like, C-terminal domain"/>
    <property type="match status" value="1"/>
</dbReference>
<dbReference type="CDD" id="cd03112">
    <property type="entry name" value="CobW-like"/>
    <property type="match status" value="1"/>
</dbReference>
<protein>
    <recommendedName>
        <fullName evidence="8">CobW C-terminal domain-containing protein</fullName>
    </recommendedName>
</protein>
<dbReference type="InterPro" id="IPR011629">
    <property type="entry name" value="CobW-like_C"/>
</dbReference>
<comment type="similarity">
    <text evidence="4">Belongs to the SIMIBI class G3E GTPase family. ZNG1 subfamily.</text>
</comment>
<proteinExistence type="inferred from homology"/>